<dbReference type="EMBL" id="JABZFV010000049">
    <property type="protein sequence ID" value="MBF0934666.1"/>
    <property type="molecule type" value="Genomic_DNA"/>
</dbReference>
<keyword evidence="1" id="KW-0812">Transmembrane</keyword>
<feature type="transmembrane region" description="Helical" evidence="1">
    <location>
        <begin position="33"/>
        <end position="53"/>
    </location>
</feature>
<dbReference type="Pfam" id="PF11457">
    <property type="entry name" value="DUF3021"/>
    <property type="match status" value="1"/>
</dbReference>
<organism evidence="2 3">
    <name type="scientific">Abiotrophia defectiva</name>
    <name type="common">Streptococcus defectivus</name>
    <dbReference type="NCBI Taxonomy" id="46125"/>
    <lineage>
        <taxon>Bacteria</taxon>
        <taxon>Bacillati</taxon>
        <taxon>Bacillota</taxon>
        <taxon>Bacilli</taxon>
        <taxon>Lactobacillales</taxon>
        <taxon>Aerococcaceae</taxon>
        <taxon>Abiotrophia</taxon>
    </lineage>
</organism>
<feature type="transmembrane region" description="Helical" evidence="1">
    <location>
        <begin position="7"/>
        <end position="27"/>
    </location>
</feature>
<keyword evidence="1" id="KW-0472">Membrane</keyword>
<keyword evidence="1" id="KW-1133">Transmembrane helix</keyword>
<dbReference type="RefSeq" id="WP_314255328.1">
    <property type="nucleotide sequence ID" value="NZ_CAUQZF010000005.1"/>
</dbReference>
<protein>
    <submittedName>
        <fullName evidence="2">DUF3021 domain-containing protein</fullName>
    </submittedName>
</protein>
<accession>A0A929MS23</accession>
<dbReference type="InterPro" id="IPR021560">
    <property type="entry name" value="DUF3021"/>
</dbReference>
<dbReference type="AlphaFoldDB" id="A0A929MS23"/>
<gene>
    <name evidence="2" type="ORF">HXK00_03345</name>
</gene>
<proteinExistence type="predicted"/>
<comment type="caution">
    <text evidence="2">The sequence shown here is derived from an EMBL/GenBank/DDBJ whole genome shotgun (WGS) entry which is preliminary data.</text>
</comment>
<sequence length="137" mass="15647">MLKTHTLAFVNGLLIGSLTYLLCTLVFLRTSTINPAEVVTVLIMSGLIGLVTLHYREWEEDHNLTLALLLHFASILIIVGITALYNGWISFSWQDLLPFVGVVLVIYILIWQGMIWHRRLDVAATNHLIQKRRQKSH</sequence>
<dbReference type="Proteomes" id="UP000757900">
    <property type="component" value="Unassembled WGS sequence"/>
</dbReference>
<reference evidence="2" key="1">
    <citation type="submission" date="2020-04" db="EMBL/GenBank/DDBJ databases">
        <title>Deep metagenomics examines the oral microbiome during advanced dental caries in children, revealing novel taxa and co-occurrences with host molecules.</title>
        <authorList>
            <person name="Baker J.L."/>
            <person name="Morton J.T."/>
            <person name="Dinis M."/>
            <person name="Alvarez R."/>
            <person name="Tran N.C."/>
            <person name="Knight R."/>
            <person name="Edlund A."/>
        </authorList>
    </citation>
    <scope>NUCLEOTIDE SEQUENCE</scope>
    <source>
        <strain evidence="2">JCVI_23_bin.16</strain>
    </source>
</reference>
<evidence type="ECO:0000313" key="3">
    <source>
        <dbReference type="Proteomes" id="UP000757900"/>
    </source>
</evidence>
<feature type="transmembrane region" description="Helical" evidence="1">
    <location>
        <begin position="91"/>
        <end position="110"/>
    </location>
</feature>
<name>A0A929MS23_ABIDE</name>
<evidence type="ECO:0000313" key="2">
    <source>
        <dbReference type="EMBL" id="MBF0934666.1"/>
    </source>
</evidence>
<feature type="transmembrane region" description="Helical" evidence="1">
    <location>
        <begin position="65"/>
        <end position="85"/>
    </location>
</feature>
<evidence type="ECO:0000256" key="1">
    <source>
        <dbReference type="SAM" id="Phobius"/>
    </source>
</evidence>